<dbReference type="EMBL" id="CAXIEN010000095">
    <property type="protein sequence ID" value="CAL1276564.1"/>
    <property type="molecule type" value="Genomic_DNA"/>
</dbReference>
<dbReference type="Pfam" id="PF14780">
    <property type="entry name" value="NEPRO_N"/>
    <property type="match status" value="1"/>
</dbReference>
<gene>
    <name evidence="2" type="ORF">LARSCL_LOCUS8728</name>
</gene>
<proteinExistence type="predicted"/>
<dbReference type="AlphaFoldDB" id="A0AAV1ZXN2"/>
<dbReference type="PANTHER" id="PTHR34761:SF1">
    <property type="entry name" value="NUCLEOLUS AND NEURAL PROGENITOR PROTEIN"/>
    <property type="match status" value="1"/>
</dbReference>
<feature type="domain" description="Nucleolus and neural progenitor protein-like N-terminal" evidence="1">
    <location>
        <begin position="2"/>
        <end position="189"/>
    </location>
</feature>
<evidence type="ECO:0000313" key="2">
    <source>
        <dbReference type="EMBL" id="CAL1276564.1"/>
    </source>
</evidence>
<protein>
    <recommendedName>
        <fullName evidence="1">Nucleolus and neural progenitor protein-like N-terminal domain-containing protein</fullName>
    </recommendedName>
</protein>
<dbReference type="InterPro" id="IPR052835">
    <property type="entry name" value="Nepro"/>
</dbReference>
<dbReference type="GO" id="GO:0005634">
    <property type="term" value="C:nucleus"/>
    <property type="evidence" value="ECO:0007669"/>
    <property type="project" value="TreeGrafter"/>
</dbReference>
<organism evidence="2 3">
    <name type="scientific">Larinioides sclopetarius</name>
    <dbReference type="NCBI Taxonomy" id="280406"/>
    <lineage>
        <taxon>Eukaryota</taxon>
        <taxon>Metazoa</taxon>
        <taxon>Ecdysozoa</taxon>
        <taxon>Arthropoda</taxon>
        <taxon>Chelicerata</taxon>
        <taxon>Arachnida</taxon>
        <taxon>Araneae</taxon>
        <taxon>Araneomorphae</taxon>
        <taxon>Entelegynae</taxon>
        <taxon>Araneoidea</taxon>
        <taxon>Araneidae</taxon>
        <taxon>Larinioides</taxon>
    </lineage>
</organism>
<dbReference type="GO" id="GO:0045747">
    <property type="term" value="P:positive regulation of Notch signaling pathway"/>
    <property type="evidence" value="ECO:0007669"/>
    <property type="project" value="TreeGrafter"/>
</dbReference>
<sequence length="481" mass="55341">MWNNLNLKCPTDYCQYNILEGTVLQELPVLISLLTTSAEMLTQDHPIWAEIKVFQNVQEKYKRILHCDKCLQLLQRVGTCLRKMVLLNLSKIYLDLAEKFLAGLQSQSSPIQLPSCQQLEYVLLRTQSAAKLICEALHYSRETFCYLIQRLSVGHLILNLMMATSVTARVNILFRGILVQIFDIYNKLYIWRDKLKKGTTEWPEPLDLPKDLATWLNPEASELLKPKKVPKGQLTFLSRFLEKQTNGTKPNEAENKDDDECVIVEETSQLQSEALDVGEAVPRPKKSKKKPTRTLTESQNLLLEKINSARSLKELKNIWNHLDVGSQVLLRKVLTPCKIKVIDKIFFIAKKKLKKIERWNVSAEDKEEGKISIVHSTGTKLAKHLGLIETESESSTSIASSPVSPPKELKPVKSLKELRRLYETLYEMLQSTQQYGRCIKLQKKFKSRRMDVKRLIQNGEKKIARQLIVCTSKEFLSTFKK</sequence>
<comment type="caution">
    <text evidence="2">The sequence shown here is derived from an EMBL/GenBank/DDBJ whole genome shotgun (WGS) entry which is preliminary data.</text>
</comment>
<evidence type="ECO:0000259" key="1">
    <source>
        <dbReference type="Pfam" id="PF14780"/>
    </source>
</evidence>
<dbReference type="InterPro" id="IPR027951">
    <property type="entry name" value="Nepro_N"/>
</dbReference>
<reference evidence="2 3" key="1">
    <citation type="submission" date="2024-04" db="EMBL/GenBank/DDBJ databases">
        <authorList>
            <person name="Rising A."/>
            <person name="Reimegard J."/>
            <person name="Sonavane S."/>
            <person name="Akerstrom W."/>
            <person name="Nylinder S."/>
            <person name="Hedman E."/>
            <person name="Kallberg Y."/>
        </authorList>
    </citation>
    <scope>NUCLEOTIDE SEQUENCE [LARGE SCALE GENOMIC DNA]</scope>
</reference>
<keyword evidence="3" id="KW-1185">Reference proteome</keyword>
<dbReference type="PANTHER" id="PTHR34761">
    <property type="entry name" value="NUCLEOLUS AND NEURAL PROGENITOR PROTEIN"/>
    <property type="match status" value="1"/>
</dbReference>
<evidence type="ECO:0000313" key="3">
    <source>
        <dbReference type="Proteomes" id="UP001497382"/>
    </source>
</evidence>
<dbReference type="Proteomes" id="UP001497382">
    <property type="component" value="Unassembled WGS sequence"/>
</dbReference>
<accession>A0AAV1ZXN2</accession>
<name>A0AAV1ZXN2_9ARAC</name>